<dbReference type="AlphaFoldDB" id="A0AAD2V1E5"/>
<dbReference type="GO" id="GO:0009307">
    <property type="term" value="P:DNA restriction-modification system"/>
    <property type="evidence" value="ECO:0007669"/>
    <property type="project" value="InterPro"/>
</dbReference>
<dbReference type="GO" id="GO:0009036">
    <property type="term" value="F:type II site-specific deoxyribonuclease activity"/>
    <property type="evidence" value="ECO:0007669"/>
    <property type="project" value="InterPro"/>
</dbReference>
<dbReference type="SUPFAM" id="SSF52980">
    <property type="entry name" value="Restriction endonuclease-like"/>
    <property type="match status" value="1"/>
</dbReference>
<keyword evidence="3" id="KW-0540">Nuclease</keyword>
<keyword evidence="3" id="KW-0378">Hydrolase</keyword>
<dbReference type="GO" id="GO:0003677">
    <property type="term" value="F:DNA binding"/>
    <property type="evidence" value="ECO:0007669"/>
    <property type="project" value="InterPro"/>
</dbReference>
<feature type="domain" description="Restriction endonuclease type II EcoRII N-terminal" evidence="2">
    <location>
        <begin position="17"/>
        <end position="164"/>
    </location>
</feature>
<evidence type="ECO:0000313" key="4">
    <source>
        <dbReference type="Proteomes" id="UP001182355"/>
    </source>
</evidence>
<name>A0AAD2V1E5_YEREN</name>
<gene>
    <name evidence="3" type="ORF">RSF11_003461</name>
</gene>
<dbReference type="Gene3D" id="3.40.91.80">
    <property type="match status" value="1"/>
</dbReference>
<dbReference type="InterPro" id="IPR015300">
    <property type="entry name" value="DNA-bd_pseudobarrel_sf"/>
</dbReference>
<evidence type="ECO:0000313" key="3">
    <source>
        <dbReference type="EMBL" id="ELI8103724.1"/>
    </source>
</evidence>
<reference evidence="3" key="1">
    <citation type="submission" date="2023-02" db="EMBL/GenBank/DDBJ databases">
        <authorList>
            <person name="Ashton P.M."/>
            <person name="Dallman T."/>
            <person name="Nair S."/>
            <person name="De Pinna E."/>
            <person name="Peters T."/>
            <person name="Grant K."/>
        </authorList>
    </citation>
    <scope>NUCLEOTIDE SEQUENCE</scope>
    <source>
        <strain evidence="3">01103883</strain>
    </source>
</reference>
<dbReference type="Pfam" id="PF09217">
    <property type="entry name" value="EcoRII-N"/>
    <property type="match status" value="1"/>
</dbReference>
<dbReference type="SUPFAM" id="SSF101936">
    <property type="entry name" value="DNA-binding pseudobarrel domain"/>
    <property type="match status" value="1"/>
</dbReference>
<dbReference type="InterPro" id="IPR011335">
    <property type="entry name" value="Restrct_endonuc-II-like"/>
</dbReference>
<accession>A0AAD2V1E5</accession>
<dbReference type="Pfam" id="PF09019">
    <property type="entry name" value="EcoRII-C"/>
    <property type="match status" value="1"/>
</dbReference>
<evidence type="ECO:0000259" key="1">
    <source>
        <dbReference type="Pfam" id="PF09019"/>
    </source>
</evidence>
<dbReference type="InterPro" id="IPR023372">
    <property type="entry name" value="Rest_endonuc_II_EcoRII_N"/>
</dbReference>
<dbReference type="Proteomes" id="UP001182355">
    <property type="component" value="Unassembled WGS sequence"/>
</dbReference>
<feature type="domain" description="Restriction endonuclease type II EcoRII C-terminal" evidence="1">
    <location>
        <begin position="229"/>
        <end position="393"/>
    </location>
</feature>
<evidence type="ECO:0000259" key="2">
    <source>
        <dbReference type="Pfam" id="PF09217"/>
    </source>
</evidence>
<sequence>MVVSAFHNWLSEKSSGDWYVYIKRLSANDTGATGGHQAGVYIPTEVIEKQFSPILRTDVRNPDILLPARISSHGNIESVVRAIYYNNRHFDGTRNEKRITRWGKGSPLLNKENTGALTVFAFHSQPDSICDFIDVWLCNSLAEEELLESLTGEIIPGFSVSGPSNQVLGGFAVTSGDWTSGNYPIPEEWSVSFPSGVEIISYLPKVFQFKSQTPDELLLEKRDAEYSLFRRIEELHVLDRVKAGFSSVDDFINLANSVSNRRKSRAGRSLELHLENTFVENNLTDFATQCVTEGNKKPDFLFPSSEAYNDAEYPSDKLRMLAVKTTCKDRWRQALNEANRIEKIHLFTLQEGVSVNQFQEMKDAGVQLVVPKPLHTKYPKSIRDELISLDDFIQEIKKIYNH</sequence>
<dbReference type="InterPro" id="IPR038365">
    <property type="entry name" value="EcoRII_C_sf"/>
</dbReference>
<dbReference type="EMBL" id="ABNAVX010000023">
    <property type="protein sequence ID" value="ELI8103724.1"/>
    <property type="molecule type" value="Genomic_DNA"/>
</dbReference>
<proteinExistence type="predicted"/>
<protein>
    <submittedName>
        <fullName evidence="3">Restriction endonuclease</fullName>
    </submittedName>
</protein>
<organism evidence="3 4">
    <name type="scientific">Yersinia enterocolitica</name>
    <dbReference type="NCBI Taxonomy" id="630"/>
    <lineage>
        <taxon>Bacteria</taxon>
        <taxon>Pseudomonadati</taxon>
        <taxon>Pseudomonadota</taxon>
        <taxon>Gammaproteobacteria</taxon>
        <taxon>Enterobacterales</taxon>
        <taxon>Yersiniaceae</taxon>
        <taxon>Yersinia</taxon>
    </lineage>
</organism>
<dbReference type="Gene3D" id="2.40.330.10">
    <property type="entry name" value="DNA-binding pseudobarrel domain"/>
    <property type="match status" value="1"/>
</dbReference>
<dbReference type="InterPro" id="IPR015109">
    <property type="entry name" value="Restrct_endonuc_II_EcoRII_C"/>
</dbReference>
<keyword evidence="3" id="KW-0255">Endonuclease</keyword>
<comment type="caution">
    <text evidence="3">The sequence shown here is derived from an EMBL/GenBank/DDBJ whole genome shotgun (WGS) entry which is preliminary data.</text>
</comment>